<reference evidence="2" key="1">
    <citation type="submission" date="2021-04" db="EMBL/GenBank/DDBJ databases">
        <authorList>
            <consortium name="Molecular Ecology Group"/>
        </authorList>
    </citation>
    <scope>NUCLEOTIDE SEQUENCE</scope>
</reference>
<keyword evidence="1" id="KW-0472">Membrane</keyword>
<dbReference type="EMBL" id="CAJHNH020001345">
    <property type="protein sequence ID" value="CAG5122697.1"/>
    <property type="molecule type" value="Genomic_DNA"/>
</dbReference>
<dbReference type="Pfam" id="PF04488">
    <property type="entry name" value="Gly_transf_sug"/>
    <property type="match status" value="1"/>
</dbReference>
<protein>
    <recommendedName>
        <fullName evidence="4">Alpha-1,4-N-acetylglucosaminyltransferase</fullName>
    </recommendedName>
</protein>
<dbReference type="Proteomes" id="UP000678393">
    <property type="component" value="Unassembled WGS sequence"/>
</dbReference>
<dbReference type="AlphaFoldDB" id="A0A8S3YZQ9"/>
<dbReference type="InterPro" id="IPR007577">
    <property type="entry name" value="GlycoTrfase_DXD_sugar-bd_CS"/>
</dbReference>
<proteinExistence type="predicted"/>
<comment type="caution">
    <text evidence="2">The sequence shown here is derived from an EMBL/GenBank/DDBJ whole genome shotgun (WGS) entry which is preliminary data.</text>
</comment>
<dbReference type="Gene3D" id="3.90.550.20">
    <property type="match status" value="1"/>
</dbReference>
<evidence type="ECO:0000313" key="3">
    <source>
        <dbReference type="Proteomes" id="UP000678393"/>
    </source>
</evidence>
<sequence length="383" mass="44581">MSLIGRFLVFKTAKILPTLLIFAAMVIVYCLTHKKMLHSTWTLSSLRSTWRQKTLCLQAAESSEHQGKYECKDYSPKMSGKCHVLELFTRIDPTARHYDSEIICDQASSNFDLICRLHLKQIGLQSQQSTICCLDKVDKVPRIVYYVIFGVYQFRLVHYISLRATSRFIAPSAIYVVGDQHPTGKWWRKVLAEVQGVRFLFREIPGNISGLPADIKHLSDIVRLQLLYMNGGIYLDTDTVVLTDLQPLLEHNLTLGLVDNSTGMGNAFIMAKRGNDFIEEWYSHYTKYNKSNYYWNSLQIPQQMWLKNPRRVHMVDKIYRPNWFESELLFNKSGYPWRNNYAVHVWSAPNYPVPEHIKEITSANTTIAEIFRYVLYEDLSTRI</sequence>
<feature type="transmembrane region" description="Helical" evidence="1">
    <location>
        <begin position="12"/>
        <end position="31"/>
    </location>
</feature>
<accession>A0A8S3YZQ9</accession>
<dbReference type="OrthoDB" id="6061538at2759"/>
<keyword evidence="1" id="KW-0812">Transmembrane</keyword>
<gene>
    <name evidence="2" type="ORF">CUNI_LOCUS8255</name>
</gene>
<keyword evidence="3" id="KW-1185">Reference proteome</keyword>
<keyword evidence="1" id="KW-1133">Transmembrane helix</keyword>
<organism evidence="2 3">
    <name type="scientific">Candidula unifasciata</name>
    <dbReference type="NCBI Taxonomy" id="100452"/>
    <lineage>
        <taxon>Eukaryota</taxon>
        <taxon>Metazoa</taxon>
        <taxon>Spiralia</taxon>
        <taxon>Lophotrochozoa</taxon>
        <taxon>Mollusca</taxon>
        <taxon>Gastropoda</taxon>
        <taxon>Heterobranchia</taxon>
        <taxon>Euthyneura</taxon>
        <taxon>Panpulmonata</taxon>
        <taxon>Eupulmonata</taxon>
        <taxon>Stylommatophora</taxon>
        <taxon>Helicina</taxon>
        <taxon>Helicoidea</taxon>
        <taxon>Geomitridae</taxon>
        <taxon>Candidula</taxon>
    </lineage>
</organism>
<dbReference type="PANTHER" id="PTHR46830">
    <property type="entry name" value="TRANSFERASE, PUTATIVE-RELATED"/>
    <property type="match status" value="1"/>
</dbReference>
<evidence type="ECO:0008006" key="4">
    <source>
        <dbReference type="Google" id="ProtNLM"/>
    </source>
</evidence>
<evidence type="ECO:0000256" key="1">
    <source>
        <dbReference type="SAM" id="Phobius"/>
    </source>
</evidence>
<evidence type="ECO:0000313" key="2">
    <source>
        <dbReference type="EMBL" id="CAG5122697.1"/>
    </source>
</evidence>
<dbReference type="InterPro" id="IPR029044">
    <property type="entry name" value="Nucleotide-diphossugar_trans"/>
</dbReference>
<name>A0A8S3YZQ9_9EUPU</name>
<dbReference type="SUPFAM" id="SSF53448">
    <property type="entry name" value="Nucleotide-diphospho-sugar transferases"/>
    <property type="match status" value="1"/>
</dbReference>
<dbReference type="PANTHER" id="PTHR46830:SF1">
    <property type="entry name" value="ALPHA-1,4-N-ACETYLGLUCOSAMINYLTRANSFERASE"/>
    <property type="match status" value="1"/>
</dbReference>